<keyword evidence="1" id="KW-0547">Nucleotide-binding</keyword>
<dbReference type="HOGENOM" id="CLU_000604_36_0_7"/>
<dbReference type="Pfam" id="PF00005">
    <property type="entry name" value="ABC_tran"/>
    <property type="match status" value="2"/>
</dbReference>
<evidence type="ECO:0000259" key="4">
    <source>
        <dbReference type="PROSITE" id="PS50893"/>
    </source>
</evidence>
<keyword evidence="6" id="KW-1185">Reference proteome</keyword>
<dbReference type="InterPro" id="IPR017871">
    <property type="entry name" value="ABC_transporter-like_CS"/>
</dbReference>
<dbReference type="InterPro" id="IPR003439">
    <property type="entry name" value="ABC_transporter-like_ATP-bd"/>
</dbReference>
<dbReference type="PATRIC" id="fig|1184267.3.peg.1803"/>
<dbReference type="GO" id="GO:0016887">
    <property type="term" value="F:ATP hydrolysis activity"/>
    <property type="evidence" value="ECO:0007669"/>
    <property type="project" value="InterPro"/>
</dbReference>
<dbReference type="STRING" id="1184267.A11Q_1782"/>
<dbReference type="CDD" id="cd03221">
    <property type="entry name" value="ABCF_EF-3"/>
    <property type="match status" value="2"/>
</dbReference>
<feature type="domain" description="ABC transporter" evidence="4">
    <location>
        <begin position="296"/>
        <end position="522"/>
    </location>
</feature>
<accession>M4V9Y3</accession>
<dbReference type="eggNOG" id="COG0488">
    <property type="taxonomic scope" value="Bacteria"/>
</dbReference>
<feature type="region of interest" description="Disordered" evidence="3">
    <location>
        <begin position="511"/>
        <end position="530"/>
    </location>
</feature>
<dbReference type="Proteomes" id="UP000012040">
    <property type="component" value="Chromosome"/>
</dbReference>
<dbReference type="RefSeq" id="WP_015470488.1">
    <property type="nucleotide sequence ID" value="NC_020813.1"/>
</dbReference>
<dbReference type="InterPro" id="IPR027417">
    <property type="entry name" value="P-loop_NTPase"/>
</dbReference>
<keyword evidence="2" id="KW-0067">ATP-binding</keyword>
<evidence type="ECO:0000256" key="2">
    <source>
        <dbReference type="ARBA" id="ARBA00022840"/>
    </source>
</evidence>
<evidence type="ECO:0000313" key="6">
    <source>
        <dbReference type="Proteomes" id="UP000012040"/>
    </source>
</evidence>
<evidence type="ECO:0000256" key="1">
    <source>
        <dbReference type="ARBA" id="ARBA00022741"/>
    </source>
</evidence>
<organism evidence="5 6">
    <name type="scientific">Pseudobdellovibrio exovorus JSS</name>
    <dbReference type="NCBI Taxonomy" id="1184267"/>
    <lineage>
        <taxon>Bacteria</taxon>
        <taxon>Pseudomonadati</taxon>
        <taxon>Bdellovibrionota</taxon>
        <taxon>Bdellovibrionia</taxon>
        <taxon>Bdellovibrionales</taxon>
        <taxon>Pseudobdellovibrionaceae</taxon>
        <taxon>Pseudobdellovibrio</taxon>
    </lineage>
</organism>
<dbReference type="GO" id="GO:0003677">
    <property type="term" value="F:DNA binding"/>
    <property type="evidence" value="ECO:0007669"/>
    <property type="project" value="InterPro"/>
</dbReference>
<dbReference type="PROSITE" id="PS00211">
    <property type="entry name" value="ABC_TRANSPORTER_1"/>
    <property type="match status" value="2"/>
</dbReference>
<dbReference type="Pfam" id="PF16326">
    <property type="entry name" value="ABC_tran_CTD"/>
    <property type="match status" value="1"/>
</dbReference>
<dbReference type="Gene3D" id="3.40.50.300">
    <property type="entry name" value="P-loop containing nucleotide triphosphate hydrolases"/>
    <property type="match status" value="2"/>
</dbReference>
<evidence type="ECO:0000313" key="5">
    <source>
        <dbReference type="EMBL" id="AGH95998.1"/>
    </source>
</evidence>
<dbReference type="InterPro" id="IPR032524">
    <property type="entry name" value="ABC_tran_C"/>
</dbReference>
<dbReference type="InterPro" id="IPR037118">
    <property type="entry name" value="Val-tRNA_synth_C_sf"/>
</dbReference>
<dbReference type="GO" id="GO:0005524">
    <property type="term" value="F:ATP binding"/>
    <property type="evidence" value="ECO:0007669"/>
    <property type="project" value="UniProtKB-KW"/>
</dbReference>
<dbReference type="InterPro" id="IPR003593">
    <property type="entry name" value="AAA+_ATPase"/>
</dbReference>
<sequence length="613" mass="69367">MPTLISAHQLSKSFASRTLFQSISFAIETSEHIGLIGPNGAGKSTLLSLIAKEQEADQGKISFANNLVLGYLQQKPILPLDISIYEALIQITSDEYDSDNIQLAYELISKMNLDIFPEGAEKKVGQLSGGWQKKVALARELMKRPNLLLLDEPTNHLDLESIIWLEDFLQKSTDVALLTVTHDRRFLQNTSTVIFDLDPQLPNGLLRTSGSYSQHIESKLMLLDGQKRLEDKRRNTMTREKEWLARGPQARLTKQKARIERAYEIIDEVKDLEQKNTKRALDLDFGNTAKSPKKLIEASHITKSYSGQPLFKDFSAMVRPGHRYGLIGANGSGKSTLLKCLIGKVPPDSGQVVVNEDIEISYFEQGKDQLDLNTTVLKIVCPEGDYVHFQGQPVFARSYLSRFNFKTQQMDMPAHRLSGGELSRLILARLMLKQAHVLILDEPTNDLDVETLEALSDCLSEYKGAVLLVSHDRYFMDQNCDVIWAFDSNEHSIINFADTLQWEEWFKSGKRQPRPQDAKAAIKSDTQNEVSAKTSAKRAGLSYKERIEFEKIESVISSEEDRLLKLQTELALPETQSNYVRLNELTSLISDTESRIAQLMDRWADLSERSQNQ</sequence>
<dbReference type="EMBL" id="CP003537">
    <property type="protein sequence ID" value="AGH95998.1"/>
    <property type="molecule type" value="Genomic_DNA"/>
</dbReference>
<name>M4V9Y3_9BACT</name>
<dbReference type="SMART" id="SM00382">
    <property type="entry name" value="AAA"/>
    <property type="match status" value="2"/>
</dbReference>
<dbReference type="InterPro" id="IPR051309">
    <property type="entry name" value="ABCF_ATPase"/>
</dbReference>
<dbReference type="AlphaFoldDB" id="M4V9Y3"/>
<dbReference type="PANTHER" id="PTHR42855">
    <property type="entry name" value="ABC TRANSPORTER ATP-BINDING SUBUNIT"/>
    <property type="match status" value="1"/>
</dbReference>
<dbReference type="PROSITE" id="PS50893">
    <property type="entry name" value="ABC_TRANSPORTER_2"/>
    <property type="match status" value="2"/>
</dbReference>
<dbReference type="KEGG" id="bex:A11Q_1782"/>
<proteinExistence type="predicted"/>
<protein>
    <recommendedName>
        <fullName evidence="4">ABC transporter domain-containing protein</fullName>
    </recommendedName>
</protein>
<dbReference type="OrthoDB" id="5287489at2"/>
<evidence type="ECO:0000256" key="3">
    <source>
        <dbReference type="SAM" id="MobiDB-lite"/>
    </source>
</evidence>
<dbReference type="Gene3D" id="1.10.287.380">
    <property type="entry name" value="Valyl-tRNA synthetase, C-terminal domain"/>
    <property type="match status" value="1"/>
</dbReference>
<feature type="domain" description="ABC transporter" evidence="4">
    <location>
        <begin position="5"/>
        <end position="228"/>
    </location>
</feature>
<reference evidence="5 6" key="1">
    <citation type="journal article" date="2013" name="ISME J.">
        <title>By their genes ye shall know them: genomic signatures of predatory bacteria.</title>
        <authorList>
            <person name="Pasternak Z."/>
            <person name="Pietrokovski S."/>
            <person name="Rotem O."/>
            <person name="Gophna U."/>
            <person name="Lurie-Weinberger M.N."/>
            <person name="Jurkevitch E."/>
        </authorList>
    </citation>
    <scope>NUCLEOTIDE SEQUENCE [LARGE SCALE GENOMIC DNA]</scope>
    <source>
        <strain evidence="5 6">JSS</strain>
    </source>
</reference>
<dbReference type="PANTHER" id="PTHR42855:SF1">
    <property type="entry name" value="ABC TRANSPORTER DOMAIN-CONTAINING PROTEIN"/>
    <property type="match status" value="1"/>
</dbReference>
<gene>
    <name evidence="5" type="ORF">A11Q_1782</name>
</gene>
<dbReference type="SUPFAM" id="SSF52540">
    <property type="entry name" value="P-loop containing nucleoside triphosphate hydrolases"/>
    <property type="match status" value="2"/>
</dbReference>